<feature type="compositionally biased region" description="Acidic residues" evidence="3">
    <location>
        <begin position="405"/>
        <end position="414"/>
    </location>
</feature>
<dbReference type="InterPro" id="IPR013103">
    <property type="entry name" value="RVT_2"/>
</dbReference>
<keyword evidence="6" id="KW-1185">Reference proteome</keyword>
<dbReference type="SUPFAM" id="SSF53098">
    <property type="entry name" value="Ribonuclease H-like"/>
    <property type="match status" value="1"/>
</dbReference>
<dbReference type="AlphaFoldDB" id="A0AAQ3SLT5"/>
<keyword evidence="1" id="KW-0479">Metal-binding</keyword>
<feature type="compositionally biased region" description="Polar residues" evidence="3">
    <location>
        <begin position="443"/>
        <end position="454"/>
    </location>
</feature>
<dbReference type="Gene3D" id="3.30.420.10">
    <property type="entry name" value="Ribonuclease H-like superfamily/Ribonuclease H"/>
    <property type="match status" value="1"/>
</dbReference>
<dbReference type="GO" id="GO:0003676">
    <property type="term" value="F:nucleic acid binding"/>
    <property type="evidence" value="ECO:0007669"/>
    <property type="project" value="InterPro"/>
</dbReference>
<name>A0AAQ3SLT5_PASNO</name>
<dbReference type="InterPro" id="IPR043502">
    <property type="entry name" value="DNA/RNA_pol_sf"/>
</dbReference>
<accession>A0AAQ3SLT5</accession>
<dbReference type="InterPro" id="IPR025724">
    <property type="entry name" value="GAG-pre-integrase_dom"/>
</dbReference>
<dbReference type="GO" id="GO:0046872">
    <property type="term" value="F:metal ion binding"/>
    <property type="evidence" value="ECO:0007669"/>
    <property type="project" value="UniProtKB-KW"/>
</dbReference>
<evidence type="ECO:0000313" key="6">
    <source>
        <dbReference type="Proteomes" id="UP001341281"/>
    </source>
</evidence>
<evidence type="ECO:0000256" key="2">
    <source>
        <dbReference type="ARBA" id="ARBA00022801"/>
    </source>
</evidence>
<proteinExistence type="predicted"/>
<evidence type="ECO:0000256" key="1">
    <source>
        <dbReference type="ARBA" id="ARBA00022723"/>
    </source>
</evidence>
<dbReference type="Pfam" id="PF25597">
    <property type="entry name" value="SH3_retrovirus"/>
    <property type="match status" value="1"/>
</dbReference>
<protein>
    <recommendedName>
        <fullName evidence="4">Integrase catalytic domain-containing protein</fullName>
    </recommendedName>
</protein>
<organism evidence="5 6">
    <name type="scientific">Paspalum notatum var. saurae</name>
    <dbReference type="NCBI Taxonomy" id="547442"/>
    <lineage>
        <taxon>Eukaryota</taxon>
        <taxon>Viridiplantae</taxon>
        <taxon>Streptophyta</taxon>
        <taxon>Embryophyta</taxon>
        <taxon>Tracheophyta</taxon>
        <taxon>Spermatophyta</taxon>
        <taxon>Magnoliopsida</taxon>
        <taxon>Liliopsida</taxon>
        <taxon>Poales</taxon>
        <taxon>Poaceae</taxon>
        <taxon>PACMAD clade</taxon>
        <taxon>Panicoideae</taxon>
        <taxon>Andropogonodae</taxon>
        <taxon>Paspaleae</taxon>
        <taxon>Paspalinae</taxon>
        <taxon>Paspalum</taxon>
    </lineage>
</organism>
<dbReference type="InterPro" id="IPR001584">
    <property type="entry name" value="Integrase_cat-core"/>
</dbReference>
<feature type="domain" description="Integrase catalytic" evidence="4">
    <location>
        <begin position="107"/>
        <end position="285"/>
    </location>
</feature>
<dbReference type="GO" id="GO:0015074">
    <property type="term" value="P:DNA integration"/>
    <property type="evidence" value="ECO:0007669"/>
    <property type="project" value="InterPro"/>
</dbReference>
<dbReference type="InterPro" id="IPR057670">
    <property type="entry name" value="SH3_retrovirus"/>
</dbReference>
<feature type="compositionally biased region" description="Low complexity" evidence="3">
    <location>
        <begin position="471"/>
        <end position="484"/>
    </location>
</feature>
<evidence type="ECO:0000256" key="3">
    <source>
        <dbReference type="SAM" id="MobiDB-lite"/>
    </source>
</evidence>
<dbReference type="InterPro" id="IPR039537">
    <property type="entry name" value="Retrotran_Ty1/copia-like"/>
</dbReference>
<reference evidence="5 6" key="1">
    <citation type="submission" date="2024-02" db="EMBL/GenBank/DDBJ databases">
        <title>High-quality chromosome-scale genome assembly of Pensacola bahiagrass (Paspalum notatum Flugge var. saurae).</title>
        <authorList>
            <person name="Vega J.M."/>
            <person name="Podio M."/>
            <person name="Orjuela J."/>
            <person name="Siena L.A."/>
            <person name="Pessino S.C."/>
            <person name="Combes M.C."/>
            <person name="Mariac C."/>
            <person name="Albertini E."/>
            <person name="Pupilli F."/>
            <person name="Ortiz J.P.A."/>
            <person name="Leblanc O."/>
        </authorList>
    </citation>
    <scope>NUCLEOTIDE SEQUENCE [LARGE SCALE GENOMIC DNA]</scope>
    <source>
        <strain evidence="5">R1</strain>
        <tissue evidence="5">Leaf</tissue>
    </source>
</reference>
<dbReference type="InterPro" id="IPR012337">
    <property type="entry name" value="RNaseH-like_sf"/>
</dbReference>
<keyword evidence="2" id="KW-0378">Hydrolase</keyword>
<evidence type="ECO:0000259" key="4">
    <source>
        <dbReference type="PROSITE" id="PS50994"/>
    </source>
</evidence>
<dbReference type="PROSITE" id="PS50994">
    <property type="entry name" value="INTEGRASE"/>
    <property type="match status" value="1"/>
</dbReference>
<sequence length="671" mass="75135">MKISNIGHSILHTPDRTLHLRNILHVPNSSKSLASVHRLAVDNNAFLEFHPNHFSIKDRDTKKILLRGRCEGGLYPLSSQKSRCGSARQVFSVNKPSFARWHSRLGHPAFPIVRQVLKNNSLSFVSDKSHESVCDPCQQAKSHQLPYSNSVSASAAPLEPVYLDVWGPAPMSVGRHIYYLVERKFDKKILTMQTDWGGEYEKLNSFFQKIGIAHRVSCPHAHQQNGSAERKHRHIVEVGLALLANASMPLKFWDEAFLTATHLINILPTKVPHYKSPTEVLLKTKPDYASLRIFGCAVWPNLRPYNSKKLEFRSKQCTFLGYSALHKGYKCLDPKTGRVYISRDVMFDEFIFPFKSLHSNAGAFLQKEISLLPNTLLSRDQGGVNRFDTITVNDHLARSITVNVQEEEGGGENPEENHQESSPAANTESPATSTEEDSPIGTDFQQDPTASSSGDVMPDPNPSTTQSADVSSSGESLGAGSGPSMESPIINRPRTRAQSGIVKPKIFTDGTVRCGLLSSTGEPTSLEEALQDKNWKQAMKEEYMALLKNKTWHLVAPVKGANLIDCKWVYRIKRKADGTIDRYKARLVAKGFKQRYGIDYEDTFSPVVKIATIRLVLSVAVSNGWELRQLDVQNAFLHGILEEEVFMRQPPGFEDPKQPHLVCKLDKHYMD</sequence>
<dbReference type="PANTHER" id="PTHR42648">
    <property type="entry name" value="TRANSPOSASE, PUTATIVE-RELATED"/>
    <property type="match status" value="1"/>
</dbReference>
<feature type="compositionally biased region" description="Polar residues" evidence="3">
    <location>
        <begin position="421"/>
        <end position="433"/>
    </location>
</feature>
<dbReference type="Proteomes" id="UP001341281">
    <property type="component" value="Chromosome 01"/>
</dbReference>
<dbReference type="GO" id="GO:0016787">
    <property type="term" value="F:hydrolase activity"/>
    <property type="evidence" value="ECO:0007669"/>
    <property type="project" value="UniProtKB-KW"/>
</dbReference>
<dbReference type="PANTHER" id="PTHR42648:SF26">
    <property type="entry name" value="INTEGRASE CATALYTIC DOMAIN-CONTAINING PROTEIN"/>
    <property type="match status" value="1"/>
</dbReference>
<gene>
    <name evidence="5" type="ORF">U9M48_005413</name>
</gene>
<dbReference type="Pfam" id="PF13976">
    <property type="entry name" value="gag_pre-integrs"/>
    <property type="match status" value="1"/>
</dbReference>
<dbReference type="SUPFAM" id="SSF56672">
    <property type="entry name" value="DNA/RNA polymerases"/>
    <property type="match status" value="1"/>
</dbReference>
<evidence type="ECO:0000313" key="5">
    <source>
        <dbReference type="EMBL" id="WVZ54648.1"/>
    </source>
</evidence>
<dbReference type="Pfam" id="PF07727">
    <property type="entry name" value="RVT_2"/>
    <property type="match status" value="1"/>
</dbReference>
<dbReference type="InterPro" id="IPR036397">
    <property type="entry name" value="RNaseH_sf"/>
</dbReference>
<feature type="region of interest" description="Disordered" evidence="3">
    <location>
        <begin position="405"/>
        <end position="502"/>
    </location>
</feature>
<dbReference type="EMBL" id="CP144745">
    <property type="protein sequence ID" value="WVZ54648.1"/>
    <property type="molecule type" value="Genomic_DNA"/>
</dbReference>